<evidence type="ECO:0000256" key="1">
    <source>
        <dbReference type="SAM" id="MobiDB-lite"/>
    </source>
</evidence>
<feature type="region of interest" description="Disordered" evidence="1">
    <location>
        <begin position="219"/>
        <end position="243"/>
    </location>
</feature>
<feature type="signal peptide" evidence="2">
    <location>
        <begin position="1"/>
        <end position="16"/>
    </location>
</feature>
<dbReference type="EMBL" id="JAGTJR010000009">
    <property type="protein sequence ID" value="KAH7054638.1"/>
    <property type="molecule type" value="Genomic_DNA"/>
</dbReference>
<dbReference type="Gene3D" id="2.60.40.200">
    <property type="entry name" value="Superoxide dismutase, copper/zinc binding domain"/>
    <property type="match status" value="1"/>
</dbReference>
<protein>
    <submittedName>
        <fullName evidence="3">Cu-Zn superoxide dismutase</fullName>
    </submittedName>
</protein>
<organism evidence="3 4">
    <name type="scientific">Macrophomina phaseolina</name>
    <dbReference type="NCBI Taxonomy" id="35725"/>
    <lineage>
        <taxon>Eukaryota</taxon>
        <taxon>Fungi</taxon>
        <taxon>Dikarya</taxon>
        <taxon>Ascomycota</taxon>
        <taxon>Pezizomycotina</taxon>
        <taxon>Dothideomycetes</taxon>
        <taxon>Dothideomycetes incertae sedis</taxon>
        <taxon>Botryosphaeriales</taxon>
        <taxon>Botryosphaeriaceae</taxon>
        <taxon>Macrophomina</taxon>
    </lineage>
</organism>
<dbReference type="InterPro" id="IPR053257">
    <property type="entry name" value="Cu-only_SOD"/>
</dbReference>
<gene>
    <name evidence="3" type="ORF">B0J12DRAFT_739140</name>
</gene>
<name>A0ABQ8GG58_9PEZI</name>
<keyword evidence="2" id="KW-0732">Signal</keyword>
<comment type="caution">
    <text evidence="3">The sequence shown here is derived from an EMBL/GenBank/DDBJ whole genome shotgun (WGS) entry which is preliminary data.</text>
</comment>
<dbReference type="PANTHER" id="PTHR20910">
    <property type="entry name" value="AGAP001623-PA"/>
    <property type="match status" value="1"/>
</dbReference>
<proteinExistence type="predicted"/>
<evidence type="ECO:0000256" key="2">
    <source>
        <dbReference type="SAM" id="SignalP"/>
    </source>
</evidence>
<keyword evidence="4" id="KW-1185">Reference proteome</keyword>
<dbReference type="InterPro" id="IPR036423">
    <property type="entry name" value="SOD-like_Cu/Zn_dom_sf"/>
</dbReference>
<dbReference type="PANTHER" id="PTHR20910:SF1">
    <property type="entry name" value="SUPEROXIDE DISMUTASE COPPER_ZINC BINDING DOMAIN-CONTAINING PROTEIN"/>
    <property type="match status" value="1"/>
</dbReference>
<dbReference type="Proteomes" id="UP000774617">
    <property type="component" value="Unassembled WGS sequence"/>
</dbReference>
<reference evidence="3 4" key="1">
    <citation type="journal article" date="2021" name="Nat. Commun.">
        <title>Genetic determinants of endophytism in the Arabidopsis root mycobiome.</title>
        <authorList>
            <person name="Mesny F."/>
            <person name="Miyauchi S."/>
            <person name="Thiergart T."/>
            <person name="Pickel B."/>
            <person name="Atanasova L."/>
            <person name="Karlsson M."/>
            <person name="Huettel B."/>
            <person name="Barry K.W."/>
            <person name="Haridas S."/>
            <person name="Chen C."/>
            <person name="Bauer D."/>
            <person name="Andreopoulos W."/>
            <person name="Pangilinan J."/>
            <person name="LaButti K."/>
            <person name="Riley R."/>
            <person name="Lipzen A."/>
            <person name="Clum A."/>
            <person name="Drula E."/>
            <person name="Henrissat B."/>
            <person name="Kohler A."/>
            <person name="Grigoriev I.V."/>
            <person name="Martin F.M."/>
            <person name="Hacquard S."/>
        </authorList>
    </citation>
    <scope>NUCLEOTIDE SEQUENCE [LARGE SCALE GENOMIC DNA]</scope>
    <source>
        <strain evidence="3 4">MPI-SDFR-AT-0080</strain>
    </source>
</reference>
<evidence type="ECO:0000313" key="3">
    <source>
        <dbReference type="EMBL" id="KAH7054638.1"/>
    </source>
</evidence>
<sequence length="267" mass="26625">MRCASVILAVAGSAAAAGATGKLGDAAVITNNPAGAVYAATLPNREDTPVRGSIVASSVGGGTGVQFQISVSGLPEGEGPFPYHIHDQPVPANGNCTATLAHLDPYERGEDPVCDASQPQTCQVGDNSGKHGKLEAPATSQTYTDNYAALVPGIGAFFGNRSIVIHFPNKTRITCANFVRVADGSVGPGTAPAVLPPYSSGTAAPVPYSNVSIPAGGVPGTPVATPPSNPIQTPTETPATPLPSSGAMREVVFSGAAVLAAFAAALL</sequence>
<evidence type="ECO:0000313" key="4">
    <source>
        <dbReference type="Proteomes" id="UP000774617"/>
    </source>
</evidence>
<accession>A0ABQ8GG58</accession>
<feature type="chain" id="PRO_5045555250" evidence="2">
    <location>
        <begin position="17"/>
        <end position="267"/>
    </location>
</feature>
<dbReference type="SUPFAM" id="SSF49329">
    <property type="entry name" value="Cu,Zn superoxide dismutase-like"/>
    <property type="match status" value="1"/>
</dbReference>